<evidence type="ECO:0000313" key="4">
    <source>
        <dbReference type="Proteomes" id="UP000053647"/>
    </source>
</evidence>
<feature type="transmembrane region" description="Helical" evidence="2">
    <location>
        <begin position="59"/>
        <end position="78"/>
    </location>
</feature>
<accession>A0A0C9SVP0</accession>
<dbReference type="EMBL" id="KN820198">
    <property type="protein sequence ID" value="KIJ06705.1"/>
    <property type="molecule type" value="Genomic_DNA"/>
</dbReference>
<dbReference type="AlphaFoldDB" id="A0A0C9SVP0"/>
<keyword evidence="2" id="KW-0472">Membrane</keyword>
<evidence type="ECO:0000313" key="3">
    <source>
        <dbReference type="EMBL" id="KIJ06705.1"/>
    </source>
</evidence>
<gene>
    <name evidence="3" type="ORF">PAXINDRAFT_20099</name>
</gene>
<evidence type="ECO:0000256" key="1">
    <source>
        <dbReference type="SAM" id="MobiDB-lite"/>
    </source>
</evidence>
<dbReference type="HOGENOM" id="CLU_2441490_0_0_1"/>
<dbReference type="OrthoDB" id="2666931at2759"/>
<keyword evidence="2" id="KW-1133">Transmembrane helix</keyword>
<reference evidence="4" key="2">
    <citation type="submission" date="2015-01" db="EMBL/GenBank/DDBJ databases">
        <title>Evolutionary Origins and Diversification of the Mycorrhizal Mutualists.</title>
        <authorList>
            <consortium name="DOE Joint Genome Institute"/>
            <consortium name="Mycorrhizal Genomics Consortium"/>
            <person name="Kohler A."/>
            <person name="Kuo A."/>
            <person name="Nagy L.G."/>
            <person name="Floudas D."/>
            <person name="Copeland A."/>
            <person name="Barry K.W."/>
            <person name="Cichocki N."/>
            <person name="Veneault-Fourrey C."/>
            <person name="LaButti K."/>
            <person name="Lindquist E.A."/>
            <person name="Lipzen A."/>
            <person name="Lundell T."/>
            <person name="Morin E."/>
            <person name="Murat C."/>
            <person name="Riley R."/>
            <person name="Ohm R."/>
            <person name="Sun H."/>
            <person name="Tunlid A."/>
            <person name="Henrissat B."/>
            <person name="Grigoriev I.V."/>
            <person name="Hibbett D.S."/>
            <person name="Martin F."/>
        </authorList>
    </citation>
    <scope>NUCLEOTIDE SEQUENCE [LARGE SCALE GENOMIC DNA]</scope>
    <source>
        <strain evidence="4">ATCC 200175</strain>
    </source>
</reference>
<organism evidence="3 4">
    <name type="scientific">Paxillus involutus ATCC 200175</name>
    <dbReference type="NCBI Taxonomy" id="664439"/>
    <lineage>
        <taxon>Eukaryota</taxon>
        <taxon>Fungi</taxon>
        <taxon>Dikarya</taxon>
        <taxon>Basidiomycota</taxon>
        <taxon>Agaricomycotina</taxon>
        <taxon>Agaricomycetes</taxon>
        <taxon>Agaricomycetidae</taxon>
        <taxon>Boletales</taxon>
        <taxon>Paxilineae</taxon>
        <taxon>Paxillaceae</taxon>
        <taxon>Paxillus</taxon>
    </lineage>
</organism>
<evidence type="ECO:0000256" key="2">
    <source>
        <dbReference type="SAM" id="Phobius"/>
    </source>
</evidence>
<feature type="compositionally biased region" description="Polar residues" evidence="1">
    <location>
        <begin position="1"/>
        <end position="12"/>
    </location>
</feature>
<reference evidence="3 4" key="1">
    <citation type="submission" date="2014-06" db="EMBL/GenBank/DDBJ databases">
        <authorList>
            <consortium name="DOE Joint Genome Institute"/>
            <person name="Kuo A."/>
            <person name="Kohler A."/>
            <person name="Nagy L.G."/>
            <person name="Floudas D."/>
            <person name="Copeland A."/>
            <person name="Barry K.W."/>
            <person name="Cichocki N."/>
            <person name="Veneault-Fourrey C."/>
            <person name="LaButti K."/>
            <person name="Lindquist E.A."/>
            <person name="Lipzen A."/>
            <person name="Lundell T."/>
            <person name="Morin E."/>
            <person name="Murat C."/>
            <person name="Sun H."/>
            <person name="Tunlid A."/>
            <person name="Henrissat B."/>
            <person name="Grigoriev I.V."/>
            <person name="Hibbett D.S."/>
            <person name="Martin F."/>
            <person name="Nordberg H.P."/>
            <person name="Cantor M.N."/>
            <person name="Hua S.X."/>
        </authorList>
    </citation>
    <scope>NUCLEOTIDE SEQUENCE [LARGE SCALE GENOMIC DNA]</scope>
    <source>
        <strain evidence="3 4">ATCC 200175</strain>
    </source>
</reference>
<feature type="region of interest" description="Disordered" evidence="1">
    <location>
        <begin position="1"/>
        <end position="31"/>
    </location>
</feature>
<keyword evidence="4" id="KW-1185">Reference proteome</keyword>
<protein>
    <submittedName>
        <fullName evidence="3">Uncharacterized protein</fullName>
    </submittedName>
</protein>
<proteinExistence type="predicted"/>
<dbReference type="Proteomes" id="UP000053647">
    <property type="component" value="Unassembled WGS sequence"/>
</dbReference>
<sequence>MTDVPDSQTTTLAPADVTHTETDVHPTQTPPLEANMKLDIEHAVVEDDPRIWSDARKNVILFIISGASMIAGLCANIQNRGCCSSLVPGL</sequence>
<name>A0A0C9SVP0_PAXIN</name>
<keyword evidence="2" id="KW-0812">Transmembrane</keyword>